<name>A0ACB8EA24_9SAUR</name>
<dbReference type="EMBL" id="CM037627">
    <property type="protein sequence ID" value="KAH7989068.1"/>
    <property type="molecule type" value="Genomic_DNA"/>
</dbReference>
<gene>
    <name evidence="1" type="ORF">K3G42_000668</name>
</gene>
<accession>A0ACB8EA24</accession>
<protein>
    <submittedName>
        <fullName evidence="1">Uncharacterized protein</fullName>
    </submittedName>
</protein>
<proteinExistence type="predicted"/>
<reference evidence="1" key="1">
    <citation type="submission" date="2021-08" db="EMBL/GenBank/DDBJ databases">
        <title>The first chromosome-level gecko genome reveals the dynamic sex chromosomes of Neotropical dwarf geckos (Sphaerodactylidae: Sphaerodactylus).</title>
        <authorList>
            <person name="Pinto B.J."/>
            <person name="Keating S.E."/>
            <person name="Gamble T."/>
        </authorList>
    </citation>
    <scope>NUCLEOTIDE SEQUENCE</scope>
    <source>
        <strain evidence="1">TG3544</strain>
    </source>
</reference>
<sequence>MKAFVTLVIMEFCHYWIVPFVLACILLGLQKKKCCSSSLGPYEADAFNSLVAALFFIIVGLCATVIKTNTGTLVGGVFCLLLFVLSIADAIVLLKMITFNKDARRNPTRT</sequence>
<evidence type="ECO:0000313" key="1">
    <source>
        <dbReference type="EMBL" id="KAH7989068.1"/>
    </source>
</evidence>
<organism evidence="1 2">
    <name type="scientific">Sphaerodactylus townsendi</name>
    <dbReference type="NCBI Taxonomy" id="933632"/>
    <lineage>
        <taxon>Eukaryota</taxon>
        <taxon>Metazoa</taxon>
        <taxon>Chordata</taxon>
        <taxon>Craniata</taxon>
        <taxon>Vertebrata</taxon>
        <taxon>Euteleostomi</taxon>
        <taxon>Lepidosauria</taxon>
        <taxon>Squamata</taxon>
        <taxon>Bifurcata</taxon>
        <taxon>Gekkota</taxon>
        <taxon>Sphaerodactylidae</taxon>
        <taxon>Sphaerodactylus</taxon>
    </lineage>
</organism>
<keyword evidence="2" id="KW-1185">Reference proteome</keyword>
<comment type="caution">
    <text evidence="1">The sequence shown here is derived from an EMBL/GenBank/DDBJ whole genome shotgun (WGS) entry which is preliminary data.</text>
</comment>
<evidence type="ECO:0000313" key="2">
    <source>
        <dbReference type="Proteomes" id="UP000827872"/>
    </source>
</evidence>
<dbReference type="Proteomes" id="UP000827872">
    <property type="component" value="Linkage Group LG14"/>
</dbReference>